<dbReference type="RefSeq" id="WP_265788398.1">
    <property type="nucleotide sequence ID" value="NZ_BAABRS010000001.1"/>
</dbReference>
<keyword evidence="2" id="KW-1185">Reference proteome</keyword>
<accession>A0ABT3PX88</accession>
<dbReference type="Proteomes" id="UP001207337">
    <property type="component" value="Unassembled WGS sequence"/>
</dbReference>
<proteinExistence type="predicted"/>
<dbReference type="EMBL" id="JAJNDC010000001">
    <property type="protein sequence ID" value="MCW9712442.1"/>
    <property type="molecule type" value="Genomic_DNA"/>
</dbReference>
<name>A0ABT3PX88_9BACT</name>
<evidence type="ECO:0000313" key="1">
    <source>
        <dbReference type="EMBL" id="MCW9712442.1"/>
    </source>
</evidence>
<organism evidence="1 2">
    <name type="scientific">Fodinibius salicampi</name>
    <dbReference type="NCBI Taxonomy" id="1920655"/>
    <lineage>
        <taxon>Bacteria</taxon>
        <taxon>Pseudomonadati</taxon>
        <taxon>Balneolota</taxon>
        <taxon>Balneolia</taxon>
        <taxon>Balneolales</taxon>
        <taxon>Balneolaceae</taxon>
        <taxon>Fodinibius</taxon>
    </lineage>
</organism>
<sequence>MGEEENLIQDMTNYTRGKLTEEEAIDLWLRLLKYPEWIYYLKVELALNELHRPAPVIHRQQR</sequence>
<comment type="caution">
    <text evidence="1">The sequence shown here is derived from an EMBL/GenBank/DDBJ whole genome shotgun (WGS) entry which is preliminary data.</text>
</comment>
<protein>
    <submittedName>
        <fullName evidence="1">Uncharacterized protein</fullName>
    </submittedName>
</protein>
<gene>
    <name evidence="1" type="ORF">LQ318_05935</name>
</gene>
<reference evidence="1 2" key="1">
    <citation type="submission" date="2021-11" db="EMBL/GenBank/DDBJ databases">
        <title>Aliifidinibius sp. nov., a new bacterium isolated from saline soil.</title>
        <authorList>
            <person name="Galisteo C."/>
            <person name="De La Haba R."/>
            <person name="Sanchez-Porro C."/>
            <person name="Ventosa A."/>
        </authorList>
    </citation>
    <scope>NUCLEOTIDE SEQUENCE [LARGE SCALE GENOMIC DNA]</scope>
    <source>
        <strain evidence="1 2">KACC 190600</strain>
    </source>
</reference>
<evidence type="ECO:0000313" key="2">
    <source>
        <dbReference type="Proteomes" id="UP001207337"/>
    </source>
</evidence>